<dbReference type="PANTHER" id="PTHR37464:SF1">
    <property type="entry name" value="BLL2463 PROTEIN"/>
    <property type="match status" value="1"/>
</dbReference>
<evidence type="ECO:0000313" key="3">
    <source>
        <dbReference type="EMBL" id="KKN93351.1"/>
    </source>
</evidence>
<evidence type="ECO:0000256" key="1">
    <source>
        <dbReference type="SAM" id="Phobius"/>
    </source>
</evidence>
<protein>
    <recommendedName>
        <fullName evidence="2">Aerotolerance regulator N-terminal domain-containing protein</fullName>
    </recommendedName>
</protein>
<dbReference type="PANTHER" id="PTHR37464">
    <property type="entry name" value="BLL2463 PROTEIN"/>
    <property type="match status" value="1"/>
</dbReference>
<feature type="domain" description="Aerotolerance regulator N-terminal" evidence="2">
    <location>
        <begin position="1"/>
        <end position="76"/>
    </location>
</feature>
<feature type="transmembrane region" description="Helical" evidence="1">
    <location>
        <begin position="56"/>
        <end position="78"/>
    </location>
</feature>
<dbReference type="InterPro" id="IPR036465">
    <property type="entry name" value="vWFA_dom_sf"/>
</dbReference>
<sequence>MQFKYPELLWGLLLLLIPILIHLFQLRRFKKTPFTNVKFLKQVVSESRKSSSLKKWLLLFTRMGLLAALIFAFAQPFIANDTALQEKETIFYLDDSFSMNGQIENVNLFKNTIQDFIKYIPNEQRFTLFTNKQVFKDVEVKDIQNDLLNLSVAAEQLAIAEIILKANTYFSDNVASQKNLVIISDFQQRMGNPLAIDSTQSINISFIKPSSTLLLNTAIDSVYIGERSNENIELITLLSTNSEEETIPVSLFNDDKLIAKTAAKFDGSKKTEVRFTINTNEVILGKVAISDTGLDYDNQFYFNIDEKSKIKVLTIGNSSVNFLERIYTEDEFTFSTSTLGQLNYSTIENQDLVILNEVQKLPTSLITAIKALSNNGGSFVLIPSTDGDIASYNELALSFYGSQYINGVSQKISIANVKTEHPLFINVFDKKVTDFQFPSVNQRFKFKTKAPIALEFQNKEPFLSGSKNAYFFTAAINNDNSNFKNSPLIVPAFYNMGMYSLKLPPLYATIGNNVEIELPVTLQQDDIIKIANKENEFIPQQRVLPKKVQINFTENPEVAGIYKVTHNDQTIRHISFNNNRKESELLYSQLPENNNQTSLSRFFLESQKNNIINEFWKWFAILAFAFVLIETALQRFLK</sequence>
<dbReference type="InterPro" id="IPR024163">
    <property type="entry name" value="Aerotolerance_reg_N"/>
</dbReference>
<feature type="transmembrane region" description="Helical" evidence="1">
    <location>
        <begin position="6"/>
        <end position="24"/>
    </location>
</feature>
<name>A0A0F9X3H9_9ZZZZ</name>
<comment type="caution">
    <text evidence="3">The sequence shown here is derived from an EMBL/GenBank/DDBJ whole genome shotgun (WGS) entry which is preliminary data.</text>
</comment>
<proteinExistence type="predicted"/>
<dbReference type="AlphaFoldDB" id="A0A0F9X3H9"/>
<organism evidence="3">
    <name type="scientific">marine sediment metagenome</name>
    <dbReference type="NCBI Taxonomy" id="412755"/>
    <lineage>
        <taxon>unclassified sequences</taxon>
        <taxon>metagenomes</taxon>
        <taxon>ecological metagenomes</taxon>
    </lineage>
</organism>
<dbReference type="NCBIfam" id="TIGR02226">
    <property type="entry name" value="two_anch"/>
    <property type="match status" value="1"/>
</dbReference>
<dbReference type="Gene3D" id="3.40.50.410">
    <property type="entry name" value="von Willebrand factor, type A domain"/>
    <property type="match status" value="1"/>
</dbReference>
<keyword evidence="1" id="KW-0472">Membrane</keyword>
<accession>A0A0F9X3H9</accession>
<gene>
    <name evidence="3" type="ORF">LCGC14_0199860</name>
</gene>
<dbReference type="InterPro" id="IPR011933">
    <property type="entry name" value="Double_TM_dom"/>
</dbReference>
<dbReference type="EMBL" id="LAZR01000087">
    <property type="protein sequence ID" value="KKN93351.1"/>
    <property type="molecule type" value="Genomic_DNA"/>
</dbReference>
<reference evidence="3" key="1">
    <citation type="journal article" date="2015" name="Nature">
        <title>Complex archaea that bridge the gap between prokaryotes and eukaryotes.</title>
        <authorList>
            <person name="Spang A."/>
            <person name="Saw J.H."/>
            <person name="Jorgensen S.L."/>
            <person name="Zaremba-Niedzwiedzka K."/>
            <person name="Martijn J."/>
            <person name="Lind A.E."/>
            <person name="van Eijk R."/>
            <person name="Schleper C."/>
            <person name="Guy L."/>
            <person name="Ettema T.J."/>
        </authorList>
    </citation>
    <scope>NUCLEOTIDE SEQUENCE</scope>
</reference>
<keyword evidence="1" id="KW-1133">Transmembrane helix</keyword>
<evidence type="ECO:0000259" key="2">
    <source>
        <dbReference type="Pfam" id="PF07584"/>
    </source>
</evidence>
<dbReference type="Pfam" id="PF07584">
    <property type="entry name" value="BatA"/>
    <property type="match status" value="1"/>
</dbReference>
<keyword evidence="1" id="KW-0812">Transmembrane</keyword>